<dbReference type="Proteomes" id="UP001295423">
    <property type="component" value="Unassembled WGS sequence"/>
</dbReference>
<feature type="compositionally biased region" description="Basic residues" evidence="1">
    <location>
        <begin position="125"/>
        <end position="140"/>
    </location>
</feature>
<feature type="compositionally biased region" description="Polar residues" evidence="1">
    <location>
        <begin position="178"/>
        <end position="191"/>
    </location>
</feature>
<comment type="caution">
    <text evidence="2">The sequence shown here is derived from an EMBL/GenBank/DDBJ whole genome shotgun (WGS) entry which is preliminary data.</text>
</comment>
<evidence type="ECO:0000313" key="2">
    <source>
        <dbReference type="EMBL" id="CAJ1935095.1"/>
    </source>
</evidence>
<accession>A0AAD2CI46</accession>
<evidence type="ECO:0000256" key="1">
    <source>
        <dbReference type="SAM" id="MobiDB-lite"/>
    </source>
</evidence>
<proteinExistence type="predicted"/>
<feature type="region of interest" description="Disordered" evidence="1">
    <location>
        <begin position="81"/>
        <end position="191"/>
    </location>
</feature>
<gene>
    <name evidence="2" type="ORF">CYCCA115_LOCUS4433</name>
</gene>
<name>A0AAD2CI46_9STRA</name>
<organism evidence="2 3">
    <name type="scientific">Cylindrotheca closterium</name>
    <dbReference type="NCBI Taxonomy" id="2856"/>
    <lineage>
        <taxon>Eukaryota</taxon>
        <taxon>Sar</taxon>
        <taxon>Stramenopiles</taxon>
        <taxon>Ochrophyta</taxon>
        <taxon>Bacillariophyta</taxon>
        <taxon>Bacillariophyceae</taxon>
        <taxon>Bacillariophycidae</taxon>
        <taxon>Bacillariales</taxon>
        <taxon>Bacillariaceae</taxon>
        <taxon>Cylindrotheca</taxon>
    </lineage>
</organism>
<sequence length="191" mass="22182">MQTARQDYISRLQEEEISCQTYESAKRQREMEEAKQEVHQYLYAGDTTPGGHAEESKAEEETDTEPVFRVMQGFDGTFYKVEVGENSLRQRKPRRRSSQTPSRPTRKSEDTYQLIRGHDGNIYRVKLRQQPKKKEMRPRLARSIPTREGIKHRTRASSLSSSFEESSSPIADEDVFVNDNSNSQINIEPPR</sequence>
<feature type="compositionally biased region" description="Basic and acidic residues" evidence="1">
    <location>
        <begin position="106"/>
        <end position="121"/>
    </location>
</feature>
<feature type="region of interest" description="Disordered" evidence="1">
    <location>
        <begin position="41"/>
        <end position="67"/>
    </location>
</feature>
<reference evidence="2" key="1">
    <citation type="submission" date="2023-08" db="EMBL/GenBank/DDBJ databases">
        <authorList>
            <person name="Audoor S."/>
            <person name="Bilcke G."/>
        </authorList>
    </citation>
    <scope>NUCLEOTIDE SEQUENCE</scope>
</reference>
<dbReference type="EMBL" id="CAKOGP040000446">
    <property type="protein sequence ID" value="CAJ1935095.1"/>
    <property type="molecule type" value="Genomic_DNA"/>
</dbReference>
<feature type="compositionally biased region" description="Low complexity" evidence="1">
    <location>
        <begin position="157"/>
        <end position="168"/>
    </location>
</feature>
<evidence type="ECO:0000313" key="3">
    <source>
        <dbReference type="Proteomes" id="UP001295423"/>
    </source>
</evidence>
<protein>
    <submittedName>
        <fullName evidence="2">Uncharacterized protein</fullName>
    </submittedName>
</protein>
<keyword evidence="3" id="KW-1185">Reference proteome</keyword>
<dbReference type="AlphaFoldDB" id="A0AAD2CI46"/>